<accession>A0A916WLT2</accession>
<evidence type="ECO:0000313" key="1">
    <source>
        <dbReference type="EMBL" id="GGB09863.1"/>
    </source>
</evidence>
<proteinExistence type="predicted"/>
<keyword evidence="2" id="KW-1185">Reference proteome</keyword>
<sequence>MIISVNKPLLLMQPTGPFRGFNALGKRPASKLTLGIDVLGKATDAFRRERNTGGK</sequence>
<dbReference type="EMBL" id="BMHH01000027">
    <property type="protein sequence ID" value="GGB09863.1"/>
    <property type="molecule type" value="Genomic_DNA"/>
</dbReference>
<dbReference type="Proteomes" id="UP000646478">
    <property type="component" value="Unassembled WGS sequence"/>
</dbReference>
<organism evidence="1 2">
    <name type="scientific">Brucella endophytica</name>
    <dbReference type="NCBI Taxonomy" id="1963359"/>
    <lineage>
        <taxon>Bacteria</taxon>
        <taxon>Pseudomonadati</taxon>
        <taxon>Pseudomonadota</taxon>
        <taxon>Alphaproteobacteria</taxon>
        <taxon>Hyphomicrobiales</taxon>
        <taxon>Brucellaceae</taxon>
        <taxon>Brucella/Ochrobactrum group</taxon>
        <taxon>Brucella</taxon>
    </lineage>
</organism>
<dbReference type="AlphaFoldDB" id="A0A916WLT2"/>
<name>A0A916WLT2_9HYPH</name>
<reference evidence="1" key="2">
    <citation type="submission" date="2020-09" db="EMBL/GenBank/DDBJ databases">
        <authorList>
            <person name="Sun Q."/>
            <person name="Zhou Y."/>
        </authorList>
    </citation>
    <scope>NUCLEOTIDE SEQUENCE</scope>
    <source>
        <strain evidence="1">CGMCC 1.15082</strain>
    </source>
</reference>
<protein>
    <submittedName>
        <fullName evidence="1">Uncharacterized protein</fullName>
    </submittedName>
</protein>
<evidence type="ECO:0000313" key="2">
    <source>
        <dbReference type="Proteomes" id="UP000646478"/>
    </source>
</evidence>
<comment type="caution">
    <text evidence="1">The sequence shown here is derived from an EMBL/GenBank/DDBJ whole genome shotgun (WGS) entry which is preliminary data.</text>
</comment>
<gene>
    <name evidence="1" type="ORF">GCM10011491_42250</name>
</gene>
<reference evidence="1" key="1">
    <citation type="journal article" date="2014" name="Int. J. Syst. Evol. Microbiol.">
        <title>Complete genome sequence of Corynebacterium casei LMG S-19264T (=DSM 44701T), isolated from a smear-ripened cheese.</title>
        <authorList>
            <consortium name="US DOE Joint Genome Institute (JGI-PGF)"/>
            <person name="Walter F."/>
            <person name="Albersmeier A."/>
            <person name="Kalinowski J."/>
            <person name="Ruckert C."/>
        </authorList>
    </citation>
    <scope>NUCLEOTIDE SEQUENCE</scope>
    <source>
        <strain evidence="1">CGMCC 1.15082</strain>
    </source>
</reference>